<protein>
    <submittedName>
        <fullName evidence="1">Uncharacterized protein</fullName>
    </submittedName>
</protein>
<evidence type="ECO:0000313" key="1">
    <source>
        <dbReference type="EMBL" id="OWY33163.1"/>
    </source>
</evidence>
<evidence type="ECO:0000313" key="2">
    <source>
        <dbReference type="Proteomes" id="UP000214747"/>
    </source>
</evidence>
<gene>
    <name evidence="1" type="ORF">CEJ45_18480</name>
</gene>
<organism evidence="1 2">
    <name type="scientific">Herbaspirillum aquaticum</name>
    <dbReference type="NCBI Taxonomy" id="568783"/>
    <lineage>
        <taxon>Bacteria</taxon>
        <taxon>Pseudomonadati</taxon>
        <taxon>Pseudomonadota</taxon>
        <taxon>Betaproteobacteria</taxon>
        <taxon>Burkholderiales</taxon>
        <taxon>Oxalobacteraceae</taxon>
        <taxon>Herbaspirillum</taxon>
    </lineage>
</organism>
<dbReference type="AlphaFoldDB" id="A0A225SPX2"/>
<reference evidence="1 2" key="1">
    <citation type="journal article" date="2010" name="Int. J. Syst. Evol. Microbiol.">
        <title>Reclassification of Herbaspirillum putei as a later heterotypic synonym of Herbaspirillum huttiense, with the description of H. huttiense subsp. huttiense subsp. nov. and H. huttiense subsp. putei subsp. nov., comb. nov., and description of Herbaspirillum aquaticum sp. nov.</title>
        <authorList>
            <person name="Dobritsa A.P."/>
            <person name="Reddy M.C."/>
            <person name="Samadpour M."/>
        </authorList>
    </citation>
    <scope>NUCLEOTIDE SEQUENCE [LARGE SCALE GENOMIC DNA]</scope>
    <source>
        <strain evidence="1 2">IEH 4430</strain>
    </source>
</reference>
<comment type="caution">
    <text evidence="1">The sequence shown here is derived from an EMBL/GenBank/DDBJ whole genome shotgun (WGS) entry which is preliminary data.</text>
</comment>
<name>A0A225SPX2_9BURK</name>
<sequence length="265" mass="29752">MSLHEDYIFPLQAHLAQPDWPALEHMLLAQGFIIPPRGEGVPGPALQELLHLLCRALDCGFQWKENIRTTGDVLRCYVESGDLPADFPAPDDLTMAETVALLAEHGIVIKDPYEEKAVTWSSPMYSFGPATLALLSADCMSEYKRERHRFSLCLEACDGVNPMVRVGENLEIPRVPGSKEPLKEMHPFGSHVDFLSASWEDPAVQWQDERSGRSYRILELDWQYSMALGFRMVRLKGFDQDSTLRLASVVAELAGEPMGASHLWL</sequence>
<proteinExistence type="predicted"/>
<dbReference type="EMBL" id="NJGV01000020">
    <property type="protein sequence ID" value="OWY33163.1"/>
    <property type="molecule type" value="Genomic_DNA"/>
</dbReference>
<dbReference type="RefSeq" id="WP_088756497.1">
    <property type="nucleotide sequence ID" value="NZ_NJGV01000020.1"/>
</dbReference>
<keyword evidence="2" id="KW-1185">Reference proteome</keyword>
<dbReference type="Proteomes" id="UP000214747">
    <property type="component" value="Unassembled WGS sequence"/>
</dbReference>
<accession>A0A225SPX2</accession>